<dbReference type="EMBL" id="MFSP01000136">
    <property type="protein sequence ID" value="OGI64379.1"/>
    <property type="molecule type" value="Genomic_DNA"/>
</dbReference>
<feature type="transmembrane region" description="Helical" evidence="1">
    <location>
        <begin position="83"/>
        <end position="102"/>
    </location>
</feature>
<dbReference type="AlphaFoldDB" id="A0A1F6V4C3"/>
<protein>
    <recommendedName>
        <fullName evidence="4">Alkaline phytoceramidase</fullName>
    </recommendedName>
</protein>
<keyword evidence="1" id="KW-0812">Transmembrane</keyword>
<dbReference type="PANTHER" id="PTHR34368:SF1">
    <property type="entry name" value="OS01G0962200 PROTEIN"/>
    <property type="match status" value="1"/>
</dbReference>
<dbReference type="Proteomes" id="UP000179076">
    <property type="component" value="Unassembled WGS sequence"/>
</dbReference>
<evidence type="ECO:0000313" key="3">
    <source>
        <dbReference type="Proteomes" id="UP000179076"/>
    </source>
</evidence>
<feature type="transmembrane region" description="Helical" evidence="1">
    <location>
        <begin position="190"/>
        <end position="208"/>
    </location>
</feature>
<reference evidence="2 3" key="1">
    <citation type="journal article" date="2016" name="Nat. Commun.">
        <title>Thousands of microbial genomes shed light on interconnected biogeochemical processes in an aquifer system.</title>
        <authorList>
            <person name="Anantharaman K."/>
            <person name="Brown C.T."/>
            <person name="Hug L.A."/>
            <person name="Sharon I."/>
            <person name="Castelle C.J."/>
            <person name="Probst A.J."/>
            <person name="Thomas B.C."/>
            <person name="Singh A."/>
            <person name="Wilkins M.J."/>
            <person name="Karaoz U."/>
            <person name="Brodie E.L."/>
            <person name="Williams K.H."/>
            <person name="Hubbard S.S."/>
            <person name="Banfield J.F."/>
        </authorList>
    </citation>
    <scope>NUCLEOTIDE SEQUENCE [LARGE SCALE GENOMIC DNA]</scope>
</reference>
<evidence type="ECO:0000256" key="1">
    <source>
        <dbReference type="SAM" id="Phobius"/>
    </source>
</evidence>
<sequence>MQAPTNRFRHAALVAVPLLTLLGIFIVDPIPQSLAYHVLADARACWGIPNFLNVASNIPFLVVGGSGFLFCLGRQHPTLRTTWATFFLGVALVCVGSAYYHWQPGNSTLVWDRLPMTVAFMALTTAVVAEHVGESVDRYLLAPALAIGVAAVLWWQYSDDLRLYIWVQATPLIIVPLLLWLYPARYSHRYELLYALGFYLLAKIFEFYDQELYRLTGETVSGHTLKHLLAAVSTYWIYRMLYRRQIIVTRPTHR</sequence>
<feature type="transmembrane region" description="Helical" evidence="1">
    <location>
        <begin position="163"/>
        <end position="183"/>
    </location>
</feature>
<name>A0A1F6V4C3_9PROT</name>
<evidence type="ECO:0000313" key="2">
    <source>
        <dbReference type="EMBL" id="OGI64379.1"/>
    </source>
</evidence>
<feature type="transmembrane region" description="Helical" evidence="1">
    <location>
        <begin position="139"/>
        <end position="157"/>
    </location>
</feature>
<feature type="transmembrane region" description="Helical" evidence="1">
    <location>
        <begin position="51"/>
        <end position="71"/>
    </location>
</feature>
<proteinExistence type="predicted"/>
<keyword evidence="1" id="KW-1133">Transmembrane helix</keyword>
<evidence type="ECO:0008006" key="4">
    <source>
        <dbReference type="Google" id="ProtNLM"/>
    </source>
</evidence>
<dbReference type="PANTHER" id="PTHR34368">
    <property type="entry name" value="OS01G0962200 PROTEIN"/>
    <property type="match status" value="1"/>
</dbReference>
<feature type="transmembrane region" description="Helical" evidence="1">
    <location>
        <begin position="220"/>
        <end position="238"/>
    </location>
</feature>
<comment type="caution">
    <text evidence="2">The sequence shown here is derived from an EMBL/GenBank/DDBJ whole genome shotgun (WGS) entry which is preliminary data.</text>
</comment>
<gene>
    <name evidence="2" type="ORF">A2W18_12895</name>
</gene>
<feature type="transmembrane region" description="Helical" evidence="1">
    <location>
        <begin position="114"/>
        <end position="132"/>
    </location>
</feature>
<organism evidence="2 3">
    <name type="scientific">Candidatus Muproteobacteria bacterium RBG_16_60_9</name>
    <dbReference type="NCBI Taxonomy" id="1817755"/>
    <lineage>
        <taxon>Bacteria</taxon>
        <taxon>Pseudomonadati</taxon>
        <taxon>Pseudomonadota</taxon>
        <taxon>Candidatus Muproteobacteria</taxon>
    </lineage>
</organism>
<accession>A0A1F6V4C3</accession>
<keyword evidence="1" id="KW-0472">Membrane</keyword>